<dbReference type="GO" id="GO:0020037">
    <property type="term" value="F:heme binding"/>
    <property type="evidence" value="ECO:0007669"/>
    <property type="project" value="InterPro"/>
</dbReference>
<evidence type="ECO:0000313" key="7">
    <source>
        <dbReference type="EMBL" id="GAV20636.1"/>
    </source>
</evidence>
<keyword evidence="5" id="KW-1133">Transmembrane helix</keyword>
<evidence type="ECO:0000256" key="2">
    <source>
        <dbReference type="ARBA" id="ARBA00022723"/>
    </source>
</evidence>
<evidence type="ECO:0000256" key="1">
    <source>
        <dbReference type="ARBA" id="ARBA00022617"/>
    </source>
</evidence>
<evidence type="ECO:0000256" key="5">
    <source>
        <dbReference type="SAM" id="Phobius"/>
    </source>
</evidence>
<dbReference type="Gene3D" id="1.10.760.10">
    <property type="entry name" value="Cytochrome c-like domain"/>
    <property type="match status" value="1"/>
</dbReference>
<dbReference type="InterPro" id="IPR009056">
    <property type="entry name" value="Cyt_c-like_dom"/>
</dbReference>
<dbReference type="InterPro" id="IPR036909">
    <property type="entry name" value="Cyt_c-like_dom_sf"/>
</dbReference>
<keyword evidence="2 4" id="KW-0479">Metal-binding</keyword>
<evidence type="ECO:0000259" key="6">
    <source>
        <dbReference type="PROSITE" id="PS51007"/>
    </source>
</evidence>
<dbReference type="EMBL" id="BDFD01000013">
    <property type="protein sequence ID" value="GAV20636.1"/>
    <property type="molecule type" value="Genomic_DNA"/>
</dbReference>
<keyword evidence="8" id="KW-1185">Reference proteome</keyword>
<organism evidence="7 8">
    <name type="scientific">Mariprofundus micogutta</name>
    <dbReference type="NCBI Taxonomy" id="1921010"/>
    <lineage>
        <taxon>Bacteria</taxon>
        <taxon>Pseudomonadati</taxon>
        <taxon>Pseudomonadota</taxon>
        <taxon>Candidatius Mariprofundia</taxon>
        <taxon>Mariprofundales</taxon>
        <taxon>Mariprofundaceae</taxon>
        <taxon>Mariprofundus</taxon>
    </lineage>
</organism>
<feature type="domain" description="Cytochrome c" evidence="6">
    <location>
        <begin position="53"/>
        <end position="147"/>
    </location>
</feature>
<protein>
    <submittedName>
        <fullName evidence="7">Cytochrome c</fullName>
    </submittedName>
</protein>
<dbReference type="InterPro" id="IPR051459">
    <property type="entry name" value="Cytochrome_c-type_DH"/>
</dbReference>
<keyword evidence="5" id="KW-0812">Transmembrane</keyword>
<dbReference type="PANTHER" id="PTHR35008:SF4">
    <property type="entry name" value="BLL4482 PROTEIN"/>
    <property type="match status" value="1"/>
</dbReference>
<dbReference type="AlphaFoldDB" id="A0A1L8CNY7"/>
<dbReference type="PANTHER" id="PTHR35008">
    <property type="entry name" value="BLL4482 PROTEIN-RELATED"/>
    <property type="match status" value="1"/>
</dbReference>
<keyword evidence="5" id="KW-0472">Membrane</keyword>
<gene>
    <name evidence="7" type="ORF">MMIC_P1608</name>
</gene>
<keyword evidence="1 4" id="KW-0349">Heme</keyword>
<keyword evidence="3 4" id="KW-0408">Iron</keyword>
<dbReference type="Proteomes" id="UP000231632">
    <property type="component" value="Unassembled WGS sequence"/>
</dbReference>
<name>A0A1L8CNY7_9PROT</name>
<evidence type="ECO:0000313" key="8">
    <source>
        <dbReference type="Proteomes" id="UP000231632"/>
    </source>
</evidence>
<sequence length="171" mass="18816">MLNNLRTDACSALLSFDARWVTFMLFLAGILLLLGLAACEKENNNATRWYSQKQVIIGAKVFSNQCATCHGDQAEGAVDNWKVRLEDGSYPAPPLNGSGHAWHHSLPLLLQVVQQGGALFDGKMPGFGNKLNEAEQYAVIAWFQSLWGDETYQLWQEGNNATQIIGGNSDD</sequence>
<proteinExistence type="predicted"/>
<dbReference type="Pfam" id="PF13442">
    <property type="entry name" value="Cytochrome_CBB3"/>
    <property type="match status" value="1"/>
</dbReference>
<dbReference type="PROSITE" id="PS51007">
    <property type="entry name" value="CYTC"/>
    <property type="match status" value="1"/>
</dbReference>
<dbReference type="SUPFAM" id="SSF46626">
    <property type="entry name" value="Cytochrome c"/>
    <property type="match status" value="1"/>
</dbReference>
<evidence type="ECO:0000256" key="4">
    <source>
        <dbReference type="PROSITE-ProRule" id="PRU00433"/>
    </source>
</evidence>
<dbReference type="STRING" id="1921010.MMIC_P1608"/>
<accession>A0A1L8CNY7</accession>
<dbReference type="GO" id="GO:0009055">
    <property type="term" value="F:electron transfer activity"/>
    <property type="evidence" value="ECO:0007669"/>
    <property type="project" value="InterPro"/>
</dbReference>
<comment type="caution">
    <text evidence="7">The sequence shown here is derived from an EMBL/GenBank/DDBJ whole genome shotgun (WGS) entry which is preliminary data.</text>
</comment>
<dbReference type="GO" id="GO:0046872">
    <property type="term" value="F:metal ion binding"/>
    <property type="evidence" value="ECO:0007669"/>
    <property type="project" value="UniProtKB-KW"/>
</dbReference>
<reference evidence="7 8" key="1">
    <citation type="journal article" date="2017" name="Arch. Microbiol.">
        <title>Mariprofundus micogutta sp. nov., a novel iron-oxidizing zetaproteobacterium isolated from a deep-sea hydrothermal field at the Bayonnaise knoll of the Izu-Ogasawara arc, and a description of Mariprofundales ord. nov. and Zetaproteobacteria classis nov.</title>
        <authorList>
            <person name="Makita H."/>
            <person name="Tanaka E."/>
            <person name="Mitsunobu S."/>
            <person name="Miyazaki M."/>
            <person name="Nunoura T."/>
            <person name="Uematsu K."/>
            <person name="Takaki Y."/>
            <person name="Nishi S."/>
            <person name="Shimamura S."/>
            <person name="Takai K."/>
        </authorList>
    </citation>
    <scope>NUCLEOTIDE SEQUENCE [LARGE SCALE GENOMIC DNA]</scope>
    <source>
        <strain evidence="7 8">ET2</strain>
    </source>
</reference>
<feature type="transmembrane region" description="Helical" evidence="5">
    <location>
        <begin position="20"/>
        <end position="39"/>
    </location>
</feature>
<evidence type="ECO:0000256" key="3">
    <source>
        <dbReference type="ARBA" id="ARBA00023004"/>
    </source>
</evidence>